<protein>
    <submittedName>
        <fullName evidence="10">Kinase-like domain-containing protein</fullName>
    </submittedName>
</protein>
<feature type="domain" description="Protein kinase" evidence="8">
    <location>
        <begin position="22"/>
        <end position="280"/>
    </location>
</feature>
<keyword evidence="1" id="KW-0723">Serine/threonine-protein kinase</keyword>
<feature type="compositionally biased region" description="Basic and acidic residues" evidence="7">
    <location>
        <begin position="338"/>
        <end position="348"/>
    </location>
</feature>
<keyword evidence="5 6" id="KW-0067">ATP-binding</keyword>
<sequence length="523" mass="59135">MGVVCCKEEPVDLNSEIDLTHFTLLRSVGKGAFGKVRVVQHKGTNQLYALKYINKAKCIRMHAVDNIISERRLLESIEHPLIVNLRYAFQDDEHLFLALDIMAGGDARYHMDRMGMMPEEYVRFYAAEISLGLNYLHRKNIVHRDLKPDNILLDERGHAHLTDFNIAVQFSDSKPLLSVAGSLAYMAPCVLQKRGYLAEVDWWSLGIVLYEMLFGQRPFRAKSNDALKQAIMSETIQFPSDAQVSPEAIQVVKGLLTRDVSKRLGVGEEGFKKLKAQPWFKSIKWDLLEKKQVDPPFTPDDKRANFDPTHELEEILLEDNPLKAKKRMAKKCGSNSDATDKNSNKQEQQEVYSDPAYQVMEDNFLTFDYTKPEQNLHHKRQQQERKEIQQQTLKSGPKIQKQRGSLAKSDPPPTSSPPSPPGLTDTTSSYSNHRTQLPDDEVLTSLPKTPNTVETNQATHLASDWYNNKSSTRTSGETLQMVSPPSDNGERPLISSSQQTHAPPPTTNSMSSWQLPTTMLSSS</sequence>
<dbReference type="EMBL" id="MCGE01000015">
    <property type="protein sequence ID" value="ORZ14218.1"/>
    <property type="molecule type" value="Genomic_DNA"/>
</dbReference>
<evidence type="ECO:0000256" key="6">
    <source>
        <dbReference type="PROSITE-ProRule" id="PRU10141"/>
    </source>
</evidence>
<dbReference type="GO" id="GO:0007186">
    <property type="term" value="P:G protein-coupled receptor signaling pathway"/>
    <property type="evidence" value="ECO:0007669"/>
    <property type="project" value="TreeGrafter"/>
</dbReference>
<dbReference type="InterPro" id="IPR000961">
    <property type="entry name" value="AGC-kinase_C"/>
</dbReference>
<feature type="region of interest" description="Disordered" evidence="7">
    <location>
        <begin position="374"/>
        <end position="523"/>
    </location>
</feature>
<dbReference type="GO" id="GO:0004703">
    <property type="term" value="F:G protein-coupled receptor kinase activity"/>
    <property type="evidence" value="ECO:0007669"/>
    <property type="project" value="TreeGrafter"/>
</dbReference>
<proteinExistence type="predicted"/>
<name>A0A1X2IEK3_9FUNG</name>
<dbReference type="PROSITE" id="PS00107">
    <property type="entry name" value="PROTEIN_KINASE_ATP"/>
    <property type="match status" value="1"/>
</dbReference>
<dbReference type="STRING" id="90262.A0A1X2IEK3"/>
<evidence type="ECO:0000259" key="8">
    <source>
        <dbReference type="PROSITE" id="PS50011"/>
    </source>
</evidence>
<reference evidence="10 11" key="1">
    <citation type="submission" date="2016-07" db="EMBL/GenBank/DDBJ databases">
        <title>Pervasive Adenine N6-methylation of Active Genes in Fungi.</title>
        <authorList>
            <consortium name="DOE Joint Genome Institute"/>
            <person name="Mondo S.J."/>
            <person name="Dannebaum R.O."/>
            <person name="Kuo R.C."/>
            <person name="Labutti K."/>
            <person name="Haridas S."/>
            <person name="Kuo A."/>
            <person name="Salamov A."/>
            <person name="Ahrendt S.R."/>
            <person name="Lipzen A."/>
            <person name="Sullivan W."/>
            <person name="Andreopoulos W.B."/>
            <person name="Clum A."/>
            <person name="Lindquist E."/>
            <person name="Daum C."/>
            <person name="Ramamoorthy G.K."/>
            <person name="Gryganskyi A."/>
            <person name="Culley D."/>
            <person name="Magnuson J.K."/>
            <person name="James T.Y."/>
            <person name="O'Malley M.A."/>
            <person name="Stajich J.E."/>
            <person name="Spatafora J.W."/>
            <person name="Visel A."/>
            <person name="Grigoriev I.V."/>
        </authorList>
    </citation>
    <scope>NUCLEOTIDE SEQUENCE [LARGE SCALE GENOMIC DNA]</scope>
    <source>
        <strain evidence="10 11">NRRL 1336</strain>
    </source>
</reference>
<comment type="caution">
    <text evidence="10">The sequence shown here is derived from an EMBL/GenBank/DDBJ whole genome shotgun (WGS) entry which is preliminary data.</text>
</comment>
<dbReference type="FunFam" id="3.30.200.20:FF:000354">
    <property type="entry name" value="AGC/YANK protein kinase"/>
    <property type="match status" value="1"/>
</dbReference>
<dbReference type="GO" id="GO:0005524">
    <property type="term" value="F:ATP binding"/>
    <property type="evidence" value="ECO:0007669"/>
    <property type="project" value="UniProtKB-UniRule"/>
</dbReference>
<evidence type="ECO:0000256" key="1">
    <source>
        <dbReference type="ARBA" id="ARBA00022527"/>
    </source>
</evidence>
<evidence type="ECO:0000256" key="5">
    <source>
        <dbReference type="ARBA" id="ARBA00022840"/>
    </source>
</evidence>
<dbReference type="SUPFAM" id="SSF56112">
    <property type="entry name" value="Protein kinase-like (PK-like)"/>
    <property type="match status" value="1"/>
</dbReference>
<evidence type="ECO:0000256" key="4">
    <source>
        <dbReference type="ARBA" id="ARBA00022777"/>
    </source>
</evidence>
<evidence type="ECO:0000313" key="10">
    <source>
        <dbReference type="EMBL" id="ORZ14218.1"/>
    </source>
</evidence>
<keyword evidence="3 6" id="KW-0547">Nucleotide-binding</keyword>
<keyword evidence="2" id="KW-0808">Transferase</keyword>
<feature type="compositionally biased region" description="Pro residues" evidence="7">
    <location>
        <begin position="410"/>
        <end position="421"/>
    </location>
</feature>
<dbReference type="InterPro" id="IPR008271">
    <property type="entry name" value="Ser/Thr_kinase_AS"/>
</dbReference>
<keyword evidence="11" id="KW-1185">Reference proteome</keyword>
<dbReference type="OrthoDB" id="354826at2759"/>
<accession>A0A1X2IEK3</accession>
<gene>
    <name evidence="10" type="ORF">BCR42DRAFT_418298</name>
</gene>
<dbReference type="Gene3D" id="3.30.200.20">
    <property type="entry name" value="Phosphorylase Kinase, domain 1"/>
    <property type="match status" value="1"/>
</dbReference>
<dbReference type="FunFam" id="1.10.510.10:FF:000469">
    <property type="entry name" value="Serine/threonine-protein kinase 32B"/>
    <property type="match status" value="1"/>
</dbReference>
<dbReference type="Proteomes" id="UP000193560">
    <property type="component" value="Unassembled WGS sequence"/>
</dbReference>
<dbReference type="GO" id="GO:0009966">
    <property type="term" value="P:regulation of signal transduction"/>
    <property type="evidence" value="ECO:0007669"/>
    <property type="project" value="TreeGrafter"/>
</dbReference>
<feature type="region of interest" description="Disordered" evidence="7">
    <location>
        <begin position="326"/>
        <end position="355"/>
    </location>
</feature>
<dbReference type="InterPro" id="IPR017441">
    <property type="entry name" value="Protein_kinase_ATP_BS"/>
</dbReference>
<dbReference type="PANTHER" id="PTHR24355:SF30">
    <property type="entry name" value="SERINE_THREONINE-PROTEIN KINASE 32B ISOFORM X1"/>
    <property type="match status" value="1"/>
</dbReference>
<feature type="domain" description="AGC-kinase C-terminal" evidence="9">
    <location>
        <begin position="281"/>
        <end position="379"/>
    </location>
</feature>
<organism evidence="10 11">
    <name type="scientific">Absidia repens</name>
    <dbReference type="NCBI Taxonomy" id="90262"/>
    <lineage>
        <taxon>Eukaryota</taxon>
        <taxon>Fungi</taxon>
        <taxon>Fungi incertae sedis</taxon>
        <taxon>Mucoromycota</taxon>
        <taxon>Mucoromycotina</taxon>
        <taxon>Mucoromycetes</taxon>
        <taxon>Mucorales</taxon>
        <taxon>Cunninghamellaceae</taxon>
        <taxon>Absidia</taxon>
    </lineage>
</organism>
<evidence type="ECO:0000259" key="9">
    <source>
        <dbReference type="PROSITE" id="PS51285"/>
    </source>
</evidence>
<feature type="binding site" evidence="6">
    <location>
        <position position="51"/>
    </location>
    <ligand>
        <name>ATP</name>
        <dbReference type="ChEBI" id="CHEBI:30616"/>
    </ligand>
</feature>
<dbReference type="Pfam" id="PF00069">
    <property type="entry name" value="Pkinase"/>
    <property type="match status" value="1"/>
</dbReference>
<evidence type="ECO:0000256" key="2">
    <source>
        <dbReference type="ARBA" id="ARBA00022679"/>
    </source>
</evidence>
<evidence type="ECO:0000256" key="7">
    <source>
        <dbReference type="SAM" id="MobiDB-lite"/>
    </source>
</evidence>
<dbReference type="PANTHER" id="PTHR24355">
    <property type="entry name" value="G PROTEIN-COUPLED RECEPTOR KINASE/RIBOSOMAL PROTEIN S6 KINASE"/>
    <property type="match status" value="1"/>
</dbReference>
<feature type="compositionally biased region" description="Basic and acidic residues" evidence="7">
    <location>
        <begin position="374"/>
        <end position="388"/>
    </location>
</feature>
<dbReference type="InterPro" id="IPR000719">
    <property type="entry name" value="Prot_kinase_dom"/>
</dbReference>
<keyword evidence="4 10" id="KW-0418">Kinase</keyword>
<dbReference type="PROSITE" id="PS51285">
    <property type="entry name" value="AGC_KINASE_CTER"/>
    <property type="match status" value="1"/>
</dbReference>
<dbReference type="GO" id="GO:0001664">
    <property type="term" value="F:G protein-coupled receptor binding"/>
    <property type="evidence" value="ECO:0007669"/>
    <property type="project" value="TreeGrafter"/>
</dbReference>
<evidence type="ECO:0000256" key="3">
    <source>
        <dbReference type="ARBA" id="ARBA00022741"/>
    </source>
</evidence>
<dbReference type="PROSITE" id="PS50011">
    <property type="entry name" value="PROTEIN_KINASE_DOM"/>
    <property type="match status" value="1"/>
</dbReference>
<dbReference type="InterPro" id="IPR011009">
    <property type="entry name" value="Kinase-like_dom_sf"/>
</dbReference>
<feature type="compositionally biased region" description="Polar residues" evidence="7">
    <location>
        <begin position="446"/>
        <end position="486"/>
    </location>
</feature>
<dbReference type="SMART" id="SM00220">
    <property type="entry name" value="S_TKc"/>
    <property type="match status" value="1"/>
</dbReference>
<dbReference type="PROSITE" id="PS00108">
    <property type="entry name" value="PROTEIN_KINASE_ST"/>
    <property type="match status" value="1"/>
</dbReference>
<dbReference type="Gene3D" id="1.10.510.10">
    <property type="entry name" value="Transferase(Phosphotransferase) domain 1"/>
    <property type="match status" value="1"/>
</dbReference>
<dbReference type="AlphaFoldDB" id="A0A1X2IEK3"/>
<evidence type="ECO:0000313" key="11">
    <source>
        <dbReference type="Proteomes" id="UP000193560"/>
    </source>
</evidence>
<feature type="compositionally biased region" description="Polar residues" evidence="7">
    <location>
        <begin position="494"/>
        <end position="523"/>
    </location>
</feature>